<dbReference type="RefSeq" id="WP_179518442.1">
    <property type="nucleotide sequence ID" value="NZ_JACCAC010000001.1"/>
</dbReference>
<proteinExistence type="predicted"/>
<feature type="transmembrane region" description="Helical" evidence="2">
    <location>
        <begin position="180"/>
        <end position="202"/>
    </location>
</feature>
<evidence type="ECO:0000313" key="4">
    <source>
        <dbReference type="Proteomes" id="UP000544110"/>
    </source>
</evidence>
<keyword evidence="2" id="KW-0812">Transmembrane</keyword>
<keyword evidence="4" id="KW-1185">Reference proteome</keyword>
<sequence length="258" mass="25860">MDQRDPALGRHASGSTEVDPDTRAAGTSGATVPAPRRHGAPLHHDVEARQDDAVVVRAGADADRHRGLDLPAVLGAVLAAFGALVILAALAGALLGAADSSVAGIVGGVLAVALACLVGGWVAGRAARHRGGVHGLLTALGLLLLLVALAALAAALGDRFDVVERLGLGSWSTDDVGDDLRTAAIVGGIAALLLAPLAAWLGGKLGERSAQRATVDTDVRVVTTRRGVRHHDGGIGTGTGTTTATTAPTATTTREENR</sequence>
<evidence type="ECO:0000256" key="1">
    <source>
        <dbReference type="SAM" id="MobiDB-lite"/>
    </source>
</evidence>
<evidence type="ECO:0000256" key="2">
    <source>
        <dbReference type="SAM" id="Phobius"/>
    </source>
</evidence>
<dbReference type="EMBL" id="JACCAC010000001">
    <property type="protein sequence ID" value="NYG56120.1"/>
    <property type="molecule type" value="Genomic_DNA"/>
</dbReference>
<dbReference type="Proteomes" id="UP000544110">
    <property type="component" value="Unassembled WGS sequence"/>
</dbReference>
<feature type="compositionally biased region" description="Low complexity" evidence="1">
    <location>
        <begin position="240"/>
        <end position="252"/>
    </location>
</feature>
<evidence type="ECO:0000313" key="3">
    <source>
        <dbReference type="EMBL" id="NYG56120.1"/>
    </source>
</evidence>
<feature type="transmembrane region" description="Helical" evidence="2">
    <location>
        <begin position="135"/>
        <end position="156"/>
    </location>
</feature>
<feature type="transmembrane region" description="Helical" evidence="2">
    <location>
        <begin position="72"/>
        <end position="95"/>
    </location>
</feature>
<feature type="region of interest" description="Disordered" evidence="1">
    <location>
        <begin position="1"/>
        <end position="45"/>
    </location>
</feature>
<name>A0A7Y9RY88_9ACTN</name>
<comment type="caution">
    <text evidence="3">The sequence shown here is derived from an EMBL/GenBank/DDBJ whole genome shotgun (WGS) entry which is preliminary data.</text>
</comment>
<accession>A0A7Y9RY88</accession>
<gene>
    <name evidence="3" type="ORF">BJ989_002424</name>
</gene>
<reference evidence="3 4" key="1">
    <citation type="submission" date="2020-07" db="EMBL/GenBank/DDBJ databases">
        <title>Sequencing the genomes of 1000 actinobacteria strains.</title>
        <authorList>
            <person name="Klenk H.-P."/>
        </authorList>
    </citation>
    <scope>NUCLEOTIDE SEQUENCE [LARGE SCALE GENOMIC DNA]</scope>
    <source>
        <strain evidence="3 4">DSM 24552</strain>
    </source>
</reference>
<protein>
    <submittedName>
        <fullName evidence="3">Putative membrane protein (TIGR04086 family)</fullName>
    </submittedName>
</protein>
<feature type="transmembrane region" description="Helical" evidence="2">
    <location>
        <begin position="101"/>
        <end position="123"/>
    </location>
</feature>
<organism evidence="3 4">
    <name type="scientific">Nocardioides perillae</name>
    <dbReference type="NCBI Taxonomy" id="1119534"/>
    <lineage>
        <taxon>Bacteria</taxon>
        <taxon>Bacillati</taxon>
        <taxon>Actinomycetota</taxon>
        <taxon>Actinomycetes</taxon>
        <taxon>Propionibacteriales</taxon>
        <taxon>Nocardioidaceae</taxon>
        <taxon>Nocardioides</taxon>
    </lineage>
</organism>
<keyword evidence="2" id="KW-1133">Transmembrane helix</keyword>
<dbReference type="AlphaFoldDB" id="A0A7Y9RY88"/>
<keyword evidence="2" id="KW-0472">Membrane</keyword>
<feature type="region of interest" description="Disordered" evidence="1">
    <location>
        <begin position="230"/>
        <end position="258"/>
    </location>
</feature>